<dbReference type="Proteomes" id="UP000189670">
    <property type="component" value="Unassembled WGS sequence"/>
</dbReference>
<dbReference type="PANTHER" id="PTHR11061:SF30">
    <property type="entry name" value="TRNA (URACIL(54)-C(5))-METHYLTRANSFERASE"/>
    <property type="match status" value="1"/>
</dbReference>
<protein>
    <submittedName>
        <fullName evidence="6">23S rRNA (Uracil1939-C5)-methyltransferase</fullName>
    </submittedName>
</protein>
<comment type="similarity">
    <text evidence="4">Belongs to the class I-like SAM-binding methyltransferase superfamily. RNA M5U methyltransferase family.</text>
</comment>
<feature type="active site" evidence="5">
    <location>
        <position position="320"/>
    </location>
</feature>
<comment type="caution">
    <text evidence="6">The sequence shown here is derived from an EMBL/GenBank/DDBJ whole genome shotgun (WGS) entry which is preliminary data.</text>
</comment>
<evidence type="ECO:0000313" key="7">
    <source>
        <dbReference type="Proteomes" id="UP000189670"/>
    </source>
</evidence>
<evidence type="ECO:0000256" key="3">
    <source>
        <dbReference type="ARBA" id="ARBA00022691"/>
    </source>
</evidence>
<dbReference type="PROSITE" id="PS51687">
    <property type="entry name" value="SAM_MT_RNA_M5U"/>
    <property type="match status" value="1"/>
</dbReference>
<dbReference type="Pfam" id="PF05958">
    <property type="entry name" value="tRNA_U5-meth_tr"/>
    <property type="match status" value="1"/>
</dbReference>
<dbReference type="GO" id="GO:0006396">
    <property type="term" value="P:RNA processing"/>
    <property type="evidence" value="ECO:0007669"/>
    <property type="project" value="InterPro"/>
</dbReference>
<dbReference type="PROSITE" id="PS01230">
    <property type="entry name" value="TRMA_1"/>
    <property type="match status" value="1"/>
</dbReference>
<feature type="active site" description="Nucleophile" evidence="4">
    <location>
        <position position="320"/>
    </location>
</feature>
<accession>A0A1V1PC34</accession>
<keyword evidence="2 4" id="KW-0808">Transferase</keyword>
<dbReference type="InterPro" id="IPR030390">
    <property type="entry name" value="MeTrfase_TrmA_AS"/>
</dbReference>
<feature type="binding site" evidence="4">
    <location>
        <position position="248"/>
    </location>
    <ligand>
        <name>S-adenosyl-L-methionine</name>
        <dbReference type="ChEBI" id="CHEBI:59789"/>
    </ligand>
</feature>
<dbReference type="SUPFAM" id="SSF53335">
    <property type="entry name" value="S-adenosyl-L-methionine-dependent methyltransferases"/>
    <property type="match status" value="1"/>
</dbReference>
<dbReference type="GO" id="GO:0001510">
    <property type="term" value="P:RNA methylation"/>
    <property type="evidence" value="ECO:0007669"/>
    <property type="project" value="UniProtKB-ARBA"/>
</dbReference>
<feature type="binding site" evidence="4">
    <location>
        <position position="293"/>
    </location>
    <ligand>
        <name>S-adenosyl-L-methionine</name>
        <dbReference type="ChEBI" id="CHEBI:59789"/>
    </ligand>
</feature>
<dbReference type="GO" id="GO:0008757">
    <property type="term" value="F:S-adenosylmethionine-dependent methyltransferase activity"/>
    <property type="evidence" value="ECO:0007669"/>
    <property type="project" value="UniProtKB-ARBA"/>
</dbReference>
<evidence type="ECO:0000256" key="5">
    <source>
        <dbReference type="PROSITE-ProRule" id="PRU10015"/>
    </source>
</evidence>
<dbReference type="NCBIfam" id="TIGR00479">
    <property type="entry name" value="rumA"/>
    <property type="match status" value="1"/>
</dbReference>
<dbReference type="AlphaFoldDB" id="A0A1V1PC34"/>
<dbReference type="GO" id="GO:0008173">
    <property type="term" value="F:RNA methyltransferase activity"/>
    <property type="evidence" value="ECO:0007669"/>
    <property type="project" value="InterPro"/>
</dbReference>
<sequence length="365" mass="41675">MTEALEHIGGIIAPQVHQTIPSPDIFEYRNKMEFSCSDRRWLMRSEMDQNIDRSFALGLHVPGTFDKVLDIQKCLIHKKQGNEILADVRQFMKLSDKPAYGLKSHDGFWRFCVLRHSNAHDQWMVNIVTSIDHQTLLKQMANDICHKHSNIVSFIHQISSRKAAVAVGEKEKCVQGQSYIQDTIGPYVFNISANSFFQTNTRAVVHLYETVKNFAQLKKHDLVWDLYCGTGTIAIWLARDCASVWGIDFVDDAIINARDNCKRNTIDNCYFVCGDIKDQLKECNETPGVVIMDPPRAGIHPRVINQLLSVAPRRIVYVSCNPSTMARDLKALADCYEVAEVQPVDMFPHTFHIEAVARLERKRNK</sequence>
<keyword evidence="1 4" id="KW-0489">Methyltransferase</keyword>
<evidence type="ECO:0000256" key="1">
    <source>
        <dbReference type="ARBA" id="ARBA00022603"/>
    </source>
</evidence>
<dbReference type="InterPro" id="IPR010280">
    <property type="entry name" value="U5_MeTrfase_fam"/>
</dbReference>
<dbReference type="Gene3D" id="3.40.50.150">
    <property type="entry name" value="Vaccinia Virus protein VP39"/>
    <property type="match status" value="1"/>
</dbReference>
<dbReference type="CDD" id="cd02440">
    <property type="entry name" value="AdoMet_MTases"/>
    <property type="match status" value="1"/>
</dbReference>
<keyword evidence="3 4" id="KW-0949">S-adenosyl-L-methionine</keyword>
<dbReference type="Gene3D" id="2.40.50.1070">
    <property type="match status" value="1"/>
</dbReference>
<evidence type="ECO:0000256" key="4">
    <source>
        <dbReference type="PROSITE-ProRule" id="PRU01024"/>
    </source>
</evidence>
<proteinExistence type="inferred from homology"/>
<feature type="binding site" evidence="4">
    <location>
        <position position="198"/>
    </location>
    <ligand>
        <name>S-adenosyl-L-methionine</name>
        <dbReference type="ChEBI" id="CHEBI:59789"/>
    </ligand>
</feature>
<dbReference type="PANTHER" id="PTHR11061">
    <property type="entry name" value="RNA M5U METHYLTRANSFERASE"/>
    <property type="match status" value="1"/>
</dbReference>
<gene>
    <name evidence="6" type="ORF">OMM_01718</name>
</gene>
<name>A0A1V1PC34_9BACT</name>
<dbReference type="InterPro" id="IPR030391">
    <property type="entry name" value="MeTrfase_TrmA_CS"/>
</dbReference>
<feature type="binding site" evidence="4">
    <location>
        <position position="227"/>
    </location>
    <ligand>
        <name>S-adenosyl-L-methionine</name>
        <dbReference type="ChEBI" id="CHEBI:59789"/>
    </ligand>
</feature>
<organism evidence="6 7">
    <name type="scientific">Candidatus Magnetoglobus multicellularis str. Araruama</name>
    <dbReference type="NCBI Taxonomy" id="890399"/>
    <lineage>
        <taxon>Bacteria</taxon>
        <taxon>Pseudomonadati</taxon>
        <taxon>Thermodesulfobacteriota</taxon>
        <taxon>Desulfobacteria</taxon>
        <taxon>Desulfobacterales</taxon>
        <taxon>Desulfobacteraceae</taxon>
        <taxon>Candidatus Magnetoglobus</taxon>
    </lineage>
</organism>
<evidence type="ECO:0000256" key="2">
    <source>
        <dbReference type="ARBA" id="ARBA00022679"/>
    </source>
</evidence>
<reference evidence="7" key="1">
    <citation type="submission" date="2012-11" db="EMBL/GenBank/DDBJ databases">
        <authorList>
            <person name="Lucero-Rivera Y.E."/>
            <person name="Tovar-Ramirez D."/>
        </authorList>
    </citation>
    <scope>NUCLEOTIDE SEQUENCE [LARGE SCALE GENOMIC DNA]</scope>
    <source>
        <strain evidence="7">Araruama</strain>
    </source>
</reference>
<dbReference type="FunFam" id="3.40.50.150:FF:000009">
    <property type="entry name" value="23S rRNA (Uracil(1939)-C(5))-methyltransferase RlmD"/>
    <property type="match status" value="1"/>
</dbReference>
<dbReference type="InterPro" id="IPR029063">
    <property type="entry name" value="SAM-dependent_MTases_sf"/>
</dbReference>
<dbReference type="FunFam" id="2.40.50.1070:FF:000003">
    <property type="entry name" value="23S rRNA (Uracil-5-)-methyltransferase RumA"/>
    <property type="match status" value="1"/>
</dbReference>
<dbReference type="EMBL" id="ATBP01000147">
    <property type="protein sequence ID" value="ETR72437.1"/>
    <property type="molecule type" value="Genomic_DNA"/>
</dbReference>
<evidence type="ECO:0000313" key="6">
    <source>
        <dbReference type="EMBL" id="ETR72437.1"/>
    </source>
</evidence>
<dbReference type="PROSITE" id="PS01231">
    <property type="entry name" value="TRMA_2"/>
    <property type="match status" value="1"/>
</dbReference>